<feature type="non-terminal residue" evidence="1">
    <location>
        <position position="77"/>
    </location>
</feature>
<name>A0ACC1H8N4_9FUNG</name>
<evidence type="ECO:0000313" key="1">
    <source>
        <dbReference type="EMBL" id="KAJ1669172.1"/>
    </source>
</evidence>
<sequence>MSSDNSSPGGDMGTARQLSPESPRHLAPNVGGGMSPPAVYRWPYLPFVHPGMPGIPRFTGTRIRQFLEDYEALATRM</sequence>
<protein>
    <submittedName>
        <fullName evidence="1">Uncharacterized protein</fullName>
    </submittedName>
</protein>
<keyword evidence="2" id="KW-1185">Reference proteome</keyword>
<dbReference type="Proteomes" id="UP001145114">
    <property type="component" value="Unassembled WGS sequence"/>
</dbReference>
<reference evidence="1" key="1">
    <citation type="submission" date="2022-06" db="EMBL/GenBank/DDBJ databases">
        <title>Phylogenomic reconstructions and comparative analyses of Kickxellomycotina fungi.</title>
        <authorList>
            <person name="Reynolds N.K."/>
            <person name="Stajich J.E."/>
            <person name="Barry K."/>
            <person name="Grigoriev I.V."/>
            <person name="Crous P."/>
            <person name="Smith M.E."/>
        </authorList>
    </citation>
    <scope>NUCLEOTIDE SEQUENCE</scope>
    <source>
        <strain evidence="1">RSA 2271</strain>
    </source>
</reference>
<comment type="caution">
    <text evidence="1">The sequence shown here is derived from an EMBL/GenBank/DDBJ whole genome shotgun (WGS) entry which is preliminary data.</text>
</comment>
<dbReference type="EMBL" id="JAMZIH010010130">
    <property type="protein sequence ID" value="KAJ1669172.1"/>
    <property type="molecule type" value="Genomic_DNA"/>
</dbReference>
<accession>A0ACC1H8N4</accession>
<gene>
    <name evidence="1" type="ORF">EV182_008876</name>
</gene>
<proteinExistence type="predicted"/>
<evidence type="ECO:0000313" key="2">
    <source>
        <dbReference type="Proteomes" id="UP001145114"/>
    </source>
</evidence>
<organism evidence="1 2">
    <name type="scientific">Spiromyces aspiralis</name>
    <dbReference type="NCBI Taxonomy" id="68401"/>
    <lineage>
        <taxon>Eukaryota</taxon>
        <taxon>Fungi</taxon>
        <taxon>Fungi incertae sedis</taxon>
        <taxon>Zoopagomycota</taxon>
        <taxon>Kickxellomycotina</taxon>
        <taxon>Kickxellomycetes</taxon>
        <taxon>Kickxellales</taxon>
        <taxon>Kickxellaceae</taxon>
        <taxon>Spiromyces</taxon>
    </lineage>
</organism>